<dbReference type="PATRIC" id="fig|866895.3.peg.3741"/>
<keyword evidence="1" id="KW-0472">Membrane</keyword>
<organism evidence="2 3">
    <name type="scientific">Halobacillus halophilus (strain ATCC 35676 / DSM 2266 / JCM 20832 / KCTC 3685 / LMG 17431 / NBRC 102448 / NCIMB 2269)</name>
    <name type="common">Sporosarcina halophila</name>
    <dbReference type="NCBI Taxonomy" id="866895"/>
    <lineage>
        <taxon>Bacteria</taxon>
        <taxon>Bacillati</taxon>
        <taxon>Bacillota</taxon>
        <taxon>Bacilli</taxon>
        <taxon>Bacillales</taxon>
        <taxon>Bacillaceae</taxon>
        <taxon>Halobacillus</taxon>
    </lineage>
</organism>
<feature type="transmembrane region" description="Helical" evidence="1">
    <location>
        <begin position="21"/>
        <end position="43"/>
    </location>
</feature>
<reference evidence="2 3" key="1">
    <citation type="journal article" date="2013" name="Environ. Microbiol.">
        <title>Chloride and organic osmolytes: a hybrid strategy to cope with elevated salinities by the moderately halophilic, chloride-dependent bacterium Halobacillus halophilus.</title>
        <authorList>
            <person name="Saum S.H."/>
            <person name="Pfeiffer F."/>
            <person name="Palm P."/>
            <person name="Rampp M."/>
            <person name="Schuster S.C."/>
            <person name="Muller V."/>
            <person name="Oesterhelt D."/>
        </authorList>
    </citation>
    <scope>NUCLEOTIDE SEQUENCE [LARGE SCALE GENOMIC DNA]</scope>
    <source>
        <strain evidence="3">ATCC 35676 / DSM 2266 / JCM 20832 / KCTC 3685 / LMG 17431 / NBRC 102448 / NCIMB 2269</strain>
    </source>
</reference>
<dbReference type="KEGG" id="hhd:HBHAL_4705"/>
<name>I0JSC1_HALH3</name>
<dbReference type="STRING" id="866895.HBHAL_4705"/>
<dbReference type="HOGENOM" id="CLU_168214_0_0_9"/>
<accession>I0JSC1</accession>
<evidence type="ECO:0000256" key="1">
    <source>
        <dbReference type="SAM" id="Phobius"/>
    </source>
</evidence>
<keyword evidence="1" id="KW-0812">Transmembrane</keyword>
<dbReference type="AlphaFoldDB" id="I0JSC1"/>
<dbReference type="Proteomes" id="UP000007397">
    <property type="component" value="Chromosome"/>
</dbReference>
<proteinExistence type="predicted"/>
<feature type="transmembrane region" description="Helical" evidence="1">
    <location>
        <begin position="49"/>
        <end position="65"/>
    </location>
</feature>
<dbReference type="RefSeq" id="WP_014644927.1">
    <property type="nucleotide sequence ID" value="NC_017668.1"/>
</dbReference>
<evidence type="ECO:0000313" key="2">
    <source>
        <dbReference type="EMBL" id="CCG47043.1"/>
    </source>
</evidence>
<keyword evidence="1" id="KW-1133">Transmembrane helix</keyword>
<keyword evidence="3" id="KW-1185">Reference proteome</keyword>
<dbReference type="InterPro" id="IPR020275">
    <property type="entry name" value="DUF5592"/>
</dbReference>
<dbReference type="eggNOG" id="ENOG50304IR">
    <property type="taxonomic scope" value="Bacteria"/>
</dbReference>
<dbReference type="EMBL" id="HE717023">
    <property type="protein sequence ID" value="CCG47043.1"/>
    <property type="molecule type" value="Genomic_DNA"/>
</dbReference>
<sequence length="112" mass="13218">MILLQYKIPSEIGSELKINRLFYLTDLLVVLILGGIGFTFRYVVHSSFVWYYAIFWIVLMVAWLIRPKTNPKLRMAKALFLAVTRDRVTYCAIDKKENEYSKDEELRGEDFT</sequence>
<protein>
    <submittedName>
        <fullName evidence="2">Uncharacterized protein</fullName>
    </submittedName>
</protein>
<evidence type="ECO:0000313" key="3">
    <source>
        <dbReference type="Proteomes" id="UP000007397"/>
    </source>
</evidence>
<gene>
    <name evidence="2" type="ordered locus">HBHAL_4705</name>
</gene>
<dbReference type="Pfam" id="PF17332">
    <property type="entry name" value="DUF5592"/>
    <property type="match status" value="1"/>
</dbReference>